<proteinExistence type="predicted"/>
<dbReference type="SUPFAM" id="SSF141868">
    <property type="entry name" value="EAL domain-like"/>
    <property type="match status" value="1"/>
</dbReference>
<evidence type="ECO:0000259" key="2">
    <source>
        <dbReference type="PROSITE" id="PS50113"/>
    </source>
</evidence>
<feature type="domain" description="EAL" evidence="3">
    <location>
        <begin position="440"/>
        <end position="672"/>
    </location>
</feature>
<dbReference type="PROSITE" id="PS50113">
    <property type="entry name" value="PAC"/>
    <property type="match status" value="1"/>
</dbReference>
<dbReference type="Gene3D" id="3.30.450.20">
    <property type="entry name" value="PAS domain"/>
    <property type="match status" value="1"/>
</dbReference>
<dbReference type="SMART" id="SM00091">
    <property type="entry name" value="PAS"/>
    <property type="match status" value="1"/>
</dbReference>
<dbReference type="CDD" id="cd00130">
    <property type="entry name" value="PAS"/>
    <property type="match status" value="1"/>
</dbReference>
<organism evidence="5 6">
    <name type="scientific">Saccharothrix lopnurensis</name>
    <dbReference type="NCBI Taxonomy" id="1670621"/>
    <lineage>
        <taxon>Bacteria</taxon>
        <taxon>Bacillati</taxon>
        <taxon>Actinomycetota</taxon>
        <taxon>Actinomycetes</taxon>
        <taxon>Pseudonocardiales</taxon>
        <taxon>Pseudonocardiaceae</taxon>
        <taxon>Saccharothrix</taxon>
    </lineage>
</organism>
<dbReference type="InterPro" id="IPR001610">
    <property type="entry name" value="PAC"/>
</dbReference>
<dbReference type="NCBIfam" id="TIGR00254">
    <property type="entry name" value="GGDEF"/>
    <property type="match status" value="1"/>
</dbReference>
<evidence type="ECO:0000259" key="1">
    <source>
        <dbReference type="PROSITE" id="PS50112"/>
    </source>
</evidence>
<dbReference type="GO" id="GO:0052621">
    <property type="term" value="F:diguanylate cyclase activity"/>
    <property type="evidence" value="ECO:0007669"/>
    <property type="project" value="UniProtKB-EC"/>
</dbReference>
<name>A0ABW1P5I6_9PSEU</name>
<dbReference type="NCBIfam" id="TIGR00229">
    <property type="entry name" value="sensory_box"/>
    <property type="match status" value="1"/>
</dbReference>
<dbReference type="Gene3D" id="3.20.20.450">
    <property type="entry name" value="EAL domain"/>
    <property type="match status" value="1"/>
</dbReference>
<dbReference type="CDD" id="cd01949">
    <property type="entry name" value="GGDEF"/>
    <property type="match status" value="1"/>
</dbReference>
<dbReference type="Pfam" id="PF00990">
    <property type="entry name" value="GGDEF"/>
    <property type="match status" value="1"/>
</dbReference>
<dbReference type="InterPro" id="IPR001633">
    <property type="entry name" value="EAL_dom"/>
</dbReference>
<keyword evidence="5" id="KW-0548">Nucleotidyltransferase</keyword>
<dbReference type="InterPro" id="IPR000700">
    <property type="entry name" value="PAS-assoc_C"/>
</dbReference>
<dbReference type="InterPro" id="IPR035919">
    <property type="entry name" value="EAL_sf"/>
</dbReference>
<dbReference type="EC" id="2.7.7.65" evidence="5"/>
<comment type="caution">
    <text evidence="5">The sequence shown here is derived from an EMBL/GenBank/DDBJ whole genome shotgun (WGS) entry which is preliminary data.</text>
</comment>
<dbReference type="PROSITE" id="PS50112">
    <property type="entry name" value="PAS"/>
    <property type="match status" value="1"/>
</dbReference>
<evidence type="ECO:0000313" key="5">
    <source>
        <dbReference type="EMBL" id="MFC6090544.1"/>
    </source>
</evidence>
<dbReference type="PROSITE" id="PS50887">
    <property type="entry name" value="GGDEF"/>
    <property type="match status" value="1"/>
</dbReference>
<feature type="domain" description="PAC" evidence="2">
    <location>
        <begin position="221"/>
        <end position="273"/>
    </location>
</feature>
<dbReference type="InterPro" id="IPR052155">
    <property type="entry name" value="Biofilm_reg_signaling"/>
</dbReference>
<dbReference type="InterPro" id="IPR043128">
    <property type="entry name" value="Rev_trsase/Diguanyl_cyclase"/>
</dbReference>
<dbReference type="Pfam" id="PF08448">
    <property type="entry name" value="PAS_4"/>
    <property type="match status" value="1"/>
</dbReference>
<reference evidence="6" key="1">
    <citation type="journal article" date="2019" name="Int. J. Syst. Evol. Microbiol.">
        <title>The Global Catalogue of Microorganisms (GCM) 10K type strain sequencing project: providing services to taxonomists for standard genome sequencing and annotation.</title>
        <authorList>
            <consortium name="The Broad Institute Genomics Platform"/>
            <consortium name="The Broad Institute Genome Sequencing Center for Infectious Disease"/>
            <person name="Wu L."/>
            <person name="Ma J."/>
        </authorList>
    </citation>
    <scope>NUCLEOTIDE SEQUENCE [LARGE SCALE GENOMIC DNA]</scope>
    <source>
        <strain evidence="6">CGMCC 4.7246</strain>
    </source>
</reference>
<gene>
    <name evidence="5" type="ORF">ACFP3R_14760</name>
</gene>
<dbReference type="InterPro" id="IPR029787">
    <property type="entry name" value="Nucleotide_cyclase"/>
</dbReference>
<evidence type="ECO:0000313" key="6">
    <source>
        <dbReference type="Proteomes" id="UP001596220"/>
    </source>
</evidence>
<sequence>MPPPPRTRRRELARAWMRAIYPTAYVPRSPVEIELYLLDLVDVVVDAVRAGPFTPEPVVAVGRGLVEAHFTGPDTLRRTTEVLGHALLFSPEFDDVPGLVERAVAILGAVGAGFATAMRLDAFDQQEEVKQALLLAKRRAERGLRVSEARFREVFDSSGFGMVITDARGTCVEVNESMAEMVDRDPDWFAGRRLAELFHPRDAEHLTVAYRSVGEGRVERFREQRRLLRADGEPVWAHLAVSLLRDDAGAPAYQVTMVEDVSELHLLQKNLDFQLVHDSLTGLANRPSFISRLEALHSRGGITLYHLDLDGFSVVNNGLGHEVGDRLLKEVAHRLEAVVVGEEALVARMGGDEFAVVVVDSPTTPTVPDLVERINEALERPMDGGVALSCGIGVVDRPPAGWDVAELLRAANATLRRAKEAGKRQWLPYDRHEDQRSRTRMARAARMPGALADGELEVEHQPVVDLATGRALGHVARLRWDDLDHDECVELAEANGLSLALGQWALREAAGEVTGVLFFELSPMQSRDEDLVRAVKRTLDETGLPASRLRIFLDTRSMFTETGQDNARVLRDSGITTGLSRFNGGQAELSLLAEVPVGSLVLDPSVVTRLADLPRGFLHDAITRMVELVRRSGVAVLVPDVRDRERADWWARVEADAAFGDHFGPAVPGYEL</sequence>
<dbReference type="SMART" id="SM00052">
    <property type="entry name" value="EAL"/>
    <property type="match status" value="1"/>
</dbReference>
<evidence type="ECO:0000259" key="3">
    <source>
        <dbReference type="PROSITE" id="PS50883"/>
    </source>
</evidence>
<dbReference type="SUPFAM" id="SSF55785">
    <property type="entry name" value="PYP-like sensor domain (PAS domain)"/>
    <property type="match status" value="1"/>
</dbReference>
<keyword evidence="5" id="KW-0808">Transferase</keyword>
<dbReference type="InterPro" id="IPR035965">
    <property type="entry name" value="PAS-like_dom_sf"/>
</dbReference>
<dbReference type="SMART" id="SM00267">
    <property type="entry name" value="GGDEF"/>
    <property type="match status" value="1"/>
</dbReference>
<dbReference type="Proteomes" id="UP001596220">
    <property type="component" value="Unassembled WGS sequence"/>
</dbReference>
<feature type="domain" description="GGDEF" evidence="4">
    <location>
        <begin position="300"/>
        <end position="431"/>
    </location>
</feature>
<dbReference type="SUPFAM" id="SSF55073">
    <property type="entry name" value="Nucleotide cyclase"/>
    <property type="match status" value="1"/>
</dbReference>
<feature type="domain" description="PAS" evidence="1">
    <location>
        <begin position="147"/>
        <end position="217"/>
    </location>
</feature>
<dbReference type="PROSITE" id="PS50883">
    <property type="entry name" value="EAL"/>
    <property type="match status" value="1"/>
</dbReference>
<dbReference type="InterPro" id="IPR013656">
    <property type="entry name" value="PAS_4"/>
</dbReference>
<accession>A0ABW1P5I6</accession>
<dbReference type="Pfam" id="PF00563">
    <property type="entry name" value="EAL"/>
    <property type="match status" value="1"/>
</dbReference>
<evidence type="ECO:0000259" key="4">
    <source>
        <dbReference type="PROSITE" id="PS50887"/>
    </source>
</evidence>
<dbReference type="EMBL" id="JBHSQO010000013">
    <property type="protein sequence ID" value="MFC6090544.1"/>
    <property type="molecule type" value="Genomic_DNA"/>
</dbReference>
<dbReference type="SMART" id="SM00086">
    <property type="entry name" value="PAC"/>
    <property type="match status" value="1"/>
</dbReference>
<dbReference type="PANTHER" id="PTHR44757:SF2">
    <property type="entry name" value="BIOFILM ARCHITECTURE MAINTENANCE PROTEIN MBAA"/>
    <property type="match status" value="1"/>
</dbReference>
<dbReference type="InterPro" id="IPR000014">
    <property type="entry name" value="PAS"/>
</dbReference>
<dbReference type="CDD" id="cd01948">
    <property type="entry name" value="EAL"/>
    <property type="match status" value="1"/>
</dbReference>
<keyword evidence="6" id="KW-1185">Reference proteome</keyword>
<dbReference type="PANTHER" id="PTHR44757">
    <property type="entry name" value="DIGUANYLATE CYCLASE DGCP"/>
    <property type="match status" value="1"/>
</dbReference>
<dbReference type="Gene3D" id="3.30.70.270">
    <property type="match status" value="1"/>
</dbReference>
<dbReference type="RefSeq" id="WP_380636493.1">
    <property type="nucleotide sequence ID" value="NZ_JBHSQO010000013.1"/>
</dbReference>
<protein>
    <submittedName>
        <fullName evidence="5">Diguanylate cyclase domain-containing protein</fullName>
        <ecNumber evidence="5">2.7.7.65</ecNumber>
    </submittedName>
</protein>
<dbReference type="InterPro" id="IPR000160">
    <property type="entry name" value="GGDEF_dom"/>
</dbReference>